<evidence type="ECO:0000313" key="4">
    <source>
        <dbReference type="Proteomes" id="UP000499080"/>
    </source>
</evidence>
<dbReference type="PANTHER" id="PTHR11439:SF483">
    <property type="entry name" value="PEPTIDE SYNTHASE GLIP-LIKE, PUTATIVE (AFU_ORTHOLOGUE AFUA_3G12920)-RELATED"/>
    <property type="match status" value="1"/>
</dbReference>
<dbReference type="PANTHER" id="PTHR11439">
    <property type="entry name" value="GAG-POL-RELATED RETROTRANSPOSON"/>
    <property type="match status" value="1"/>
</dbReference>
<name>A0A4Y2PGR7_ARAVE</name>
<dbReference type="EMBL" id="BGPR01018404">
    <property type="protein sequence ID" value="GBN79070.1"/>
    <property type="molecule type" value="Genomic_DNA"/>
</dbReference>
<sequence>MINQIENQPVGMHSNLVIAQFNGCQNCVALSSTKVEYVSAANTAQVVVWLTNLTKDLDLSQSLPVTIYEDNQSCIKLSQSNKHHSRTKHIDVKFHNIWHLRETGMTELEYCQSKQMTADILTTPLPCPAFEHH</sequence>
<proteinExistence type="predicted"/>
<dbReference type="CDD" id="cd09272">
    <property type="entry name" value="RNase_HI_RT_Ty1"/>
    <property type="match status" value="1"/>
</dbReference>
<dbReference type="AlphaFoldDB" id="A0A4Y2PGR7"/>
<evidence type="ECO:0000313" key="3">
    <source>
        <dbReference type="EMBL" id="GBN82430.1"/>
    </source>
</evidence>
<dbReference type="EMBL" id="BGPR01011197">
    <property type="protein sequence ID" value="GBN50133.1"/>
    <property type="molecule type" value="Genomic_DNA"/>
</dbReference>
<dbReference type="EMBL" id="BGPR01019613">
    <property type="protein sequence ID" value="GBN82430.1"/>
    <property type="molecule type" value="Genomic_DNA"/>
</dbReference>
<dbReference type="OrthoDB" id="6432544at2759"/>
<comment type="caution">
    <text evidence="1">The sequence shown here is derived from an EMBL/GenBank/DDBJ whole genome shotgun (WGS) entry which is preliminary data.</text>
</comment>
<organism evidence="1 4">
    <name type="scientific">Araneus ventricosus</name>
    <name type="common">Orbweaver spider</name>
    <name type="synonym">Epeira ventricosa</name>
    <dbReference type="NCBI Taxonomy" id="182803"/>
    <lineage>
        <taxon>Eukaryota</taxon>
        <taxon>Metazoa</taxon>
        <taxon>Ecdysozoa</taxon>
        <taxon>Arthropoda</taxon>
        <taxon>Chelicerata</taxon>
        <taxon>Arachnida</taxon>
        <taxon>Araneae</taxon>
        <taxon>Araneomorphae</taxon>
        <taxon>Entelegynae</taxon>
        <taxon>Araneoidea</taxon>
        <taxon>Araneidae</taxon>
        <taxon>Araneus</taxon>
    </lineage>
</organism>
<evidence type="ECO:0000313" key="2">
    <source>
        <dbReference type="EMBL" id="GBN79070.1"/>
    </source>
</evidence>
<reference evidence="1 4" key="1">
    <citation type="journal article" date="2019" name="Sci. Rep.">
        <title>Orb-weaving spider Araneus ventricosus genome elucidates the spidroin gene catalogue.</title>
        <authorList>
            <person name="Kono N."/>
            <person name="Nakamura H."/>
            <person name="Ohtoshi R."/>
            <person name="Moran D.A.P."/>
            <person name="Shinohara A."/>
            <person name="Yoshida Y."/>
            <person name="Fujiwara M."/>
            <person name="Mori M."/>
            <person name="Tomita M."/>
            <person name="Arakawa K."/>
        </authorList>
    </citation>
    <scope>NUCLEOTIDE SEQUENCE [LARGE SCALE GENOMIC DNA]</scope>
</reference>
<dbReference type="Proteomes" id="UP000499080">
    <property type="component" value="Unassembled WGS sequence"/>
</dbReference>
<protein>
    <recommendedName>
        <fullName evidence="5">Retrovirus-related Pol polyprotein from transposon TNT 1-94</fullName>
    </recommendedName>
</protein>
<evidence type="ECO:0008006" key="5">
    <source>
        <dbReference type="Google" id="ProtNLM"/>
    </source>
</evidence>
<keyword evidence="4" id="KW-1185">Reference proteome</keyword>
<evidence type="ECO:0000313" key="1">
    <source>
        <dbReference type="EMBL" id="GBN50133.1"/>
    </source>
</evidence>
<accession>A0A4Y2PGR7</accession>
<gene>
    <name evidence="3" type="ORF">AVEN_103991_1</name>
    <name evidence="1" type="ORF">AVEN_145822_1</name>
    <name evidence="2" type="ORF">AVEN_207148_1</name>
</gene>